<organism evidence="3">
    <name type="scientific">freshwater metagenome</name>
    <dbReference type="NCBI Taxonomy" id="449393"/>
    <lineage>
        <taxon>unclassified sequences</taxon>
        <taxon>metagenomes</taxon>
        <taxon>ecological metagenomes</taxon>
    </lineage>
</organism>
<accession>A0A094RGF8</accession>
<dbReference type="InterPro" id="IPR029787">
    <property type="entry name" value="Nucleotide_cyclase"/>
</dbReference>
<comment type="caution">
    <text evidence="3">The sequence shown here is derived from an EMBL/GenBank/DDBJ whole genome shotgun (WGS) entry which is preliminary data.</text>
</comment>
<dbReference type="Pfam" id="PF00990">
    <property type="entry name" value="GGDEF"/>
    <property type="match status" value="1"/>
</dbReference>
<feature type="transmembrane region" description="Helical" evidence="1">
    <location>
        <begin position="154"/>
        <end position="173"/>
    </location>
</feature>
<dbReference type="NCBIfam" id="TIGR00254">
    <property type="entry name" value="GGDEF"/>
    <property type="match status" value="1"/>
</dbReference>
<dbReference type="SMART" id="SM00267">
    <property type="entry name" value="GGDEF"/>
    <property type="match status" value="1"/>
</dbReference>
<keyword evidence="1" id="KW-1133">Transmembrane helix</keyword>
<feature type="transmembrane region" description="Helical" evidence="1">
    <location>
        <begin position="266"/>
        <end position="288"/>
    </location>
</feature>
<dbReference type="CDD" id="cd01949">
    <property type="entry name" value="GGDEF"/>
    <property type="match status" value="1"/>
</dbReference>
<dbReference type="PANTHER" id="PTHR46663">
    <property type="entry name" value="DIGUANYLATE CYCLASE DGCT-RELATED"/>
    <property type="match status" value="1"/>
</dbReference>
<feature type="transmembrane region" description="Helical" evidence="1">
    <location>
        <begin position="180"/>
        <end position="202"/>
    </location>
</feature>
<dbReference type="Gene3D" id="3.30.70.270">
    <property type="match status" value="1"/>
</dbReference>
<dbReference type="EMBL" id="JNSJ01000004">
    <property type="protein sequence ID" value="KGA03728.1"/>
    <property type="molecule type" value="Genomic_DNA"/>
</dbReference>
<dbReference type="InterPro" id="IPR000160">
    <property type="entry name" value="GGDEF_dom"/>
</dbReference>
<dbReference type="PANTHER" id="PTHR46663:SF2">
    <property type="entry name" value="GGDEF DOMAIN-CONTAINING PROTEIN"/>
    <property type="match status" value="1"/>
</dbReference>
<dbReference type="InterPro" id="IPR043128">
    <property type="entry name" value="Rev_trsase/Diguanyl_cyclase"/>
</dbReference>
<sequence length="457" mass="50496">MARVGVFLLLISHLIIRVAFQLPSIVPDLIVFNLIAFLAAYVAWKSPRLNDRLARLTITFAILLWAIGSTLSTWNSFYEIQISEKFIDFTYIAFYPLMIIGIIRALAVTKKVTALELLDTAIIALGTSSVISSLLLRPAQLRFDGESYEVFLSILYPVGDLVLVATCLSLIILQHRSMRGLSLFLGISIFALTDLFFLLLSATTGYEFAALTDDGWLLGIVLIANALYLHGGETEIPKLHINTWATTFALVISSSILAFGAFRPNYFPAFVLIISFLTISLAFLRMALALRDAKMVSEDREHARTDELTGLPNRRRFIAELELLRRRTGTLLLLDLDGFKAVNDNYGHEVGDQLLKQITLRFNRVLPEGVLIARLGGDEFGVVVYGKRNIGSDVALALRATCTYPFTLSVGDVKVGVSIGSVTTEGPTTTKEDLLKRADAAMYEAKRNGTGYVQSLN</sequence>
<feature type="transmembrane region" description="Helical" evidence="1">
    <location>
        <begin position="89"/>
        <end position="107"/>
    </location>
</feature>
<keyword evidence="1" id="KW-0812">Transmembrane</keyword>
<protein>
    <recommendedName>
        <fullName evidence="2">GGDEF domain-containing protein</fullName>
    </recommendedName>
</protein>
<reference evidence="3" key="1">
    <citation type="submission" date="2014-05" db="EMBL/GenBank/DDBJ databases">
        <title>Key roles for freshwater Actinobacteria revealed by deep metagenomic sequencing.</title>
        <authorList>
            <person name="Ghai R."/>
            <person name="Mizuno C.M."/>
            <person name="Picazo A."/>
            <person name="Camacho A."/>
            <person name="Rodriguez-Valera F."/>
        </authorList>
    </citation>
    <scope>NUCLEOTIDE SEQUENCE</scope>
</reference>
<feature type="transmembrane region" description="Helical" evidence="1">
    <location>
        <begin position="114"/>
        <end position="134"/>
    </location>
</feature>
<evidence type="ECO:0000256" key="1">
    <source>
        <dbReference type="SAM" id="Phobius"/>
    </source>
</evidence>
<feature type="transmembrane region" description="Helical" evidence="1">
    <location>
        <begin position="241"/>
        <end position="260"/>
    </location>
</feature>
<evidence type="ECO:0000259" key="2">
    <source>
        <dbReference type="PROSITE" id="PS50887"/>
    </source>
</evidence>
<name>A0A094RGF8_9ZZZZ</name>
<dbReference type="PROSITE" id="PS50887">
    <property type="entry name" value="GGDEF"/>
    <property type="match status" value="1"/>
</dbReference>
<dbReference type="SUPFAM" id="SSF55073">
    <property type="entry name" value="Nucleotide cyclase"/>
    <property type="match status" value="1"/>
</dbReference>
<feature type="domain" description="GGDEF" evidence="2">
    <location>
        <begin position="327"/>
        <end position="457"/>
    </location>
</feature>
<feature type="transmembrane region" description="Helical" evidence="1">
    <location>
        <begin position="29"/>
        <end position="44"/>
    </location>
</feature>
<gene>
    <name evidence="3" type="ORF">GM49_0705</name>
</gene>
<feature type="transmembrane region" description="Helical" evidence="1">
    <location>
        <begin position="208"/>
        <end position="229"/>
    </location>
</feature>
<evidence type="ECO:0000313" key="3">
    <source>
        <dbReference type="EMBL" id="KGA03728.1"/>
    </source>
</evidence>
<feature type="transmembrane region" description="Helical" evidence="1">
    <location>
        <begin position="56"/>
        <end position="77"/>
    </location>
</feature>
<dbReference type="AlphaFoldDB" id="A0A094RGF8"/>
<keyword evidence="1" id="KW-0472">Membrane</keyword>
<dbReference type="InterPro" id="IPR052163">
    <property type="entry name" value="DGC-Regulatory_Protein"/>
</dbReference>
<proteinExistence type="predicted"/>